<dbReference type="RefSeq" id="WP_239176693.1">
    <property type="nucleotide sequence ID" value="NZ_BAABFG010000005.1"/>
</dbReference>
<dbReference type="Proteomes" id="UP000546162">
    <property type="component" value="Unassembled WGS sequence"/>
</dbReference>
<protein>
    <recommendedName>
        <fullName evidence="3">Excreted virulence factor EspC (Type VII ESX diderm)</fullName>
    </recommendedName>
</protein>
<proteinExistence type="predicted"/>
<reference evidence="1 2" key="1">
    <citation type="submission" date="2020-08" db="EMBL/GenBank/DDBJ databases">
        <title>Sequencing the genomes of 1000 actinobacteria strains.</title>
        <authorList>
            <person name="Klenk H.-P."/>
        </authorList>
    </citation>
    <scope>NUCLEOTIDE SEQUENCE [LARGE SCALE GENOMIC DNA]</scope>
    <source>
        <strain evidence="1 2">DSM 45809</strain>
    </source>
</reference>
<name>A0A7W7H762_9ACTN</name>
<evidence type="ECO:0000313" key="2">
    <source>
        <dbReference type="Proteomes" id="UP000546162"/>
    </source>
</evidence>
<dbReference type="AlphaFoldDB" id="A0A7W7H762"/>
<accession>A0A7W7H762</accession>
<evidence type="ECO:0000313" key="1">
    <source>
        <dbReference type="EMBL" id="MBB4745103.1"/>
    </source>
</evidence>
<organism evidence="1 2">
    <name type="scientific">Actinoplanes octamycinicus</name>
    <dbReference type="NCBI Taxonomy" id="135948"/>
    <lineage>
        <taxon>Bacteria</taxon>
        <taxon>Bacillati</taxon>
        <taxon>Actinomycetota</taxon>
        <taxon>Actinomycetes</taxon>
        <taxon>Micromonosporales</taxon>
        <taxon>Micromonosporaceae</taxon>
        <taxon>Actinoplanes</taxon>
    </lineage>
</organism>
<evidence type="ECO:0008006" key="3">
    <source>
        <dbReference type="Google" id="ProtNLM"/>
    </source>
</evidence>
<gene>
    <name evidence="1" type="ORF">BJY16_008562</name>
</gene>
<comment type="caution">
    <text evidence="1">The sequence shown here is derived from an EMBL/GenBank/DDBJ whole genome shotgun (WGS) entry which is preliminary data.</text>
</comment>
<dbReference type="GO" id="GO:0009306">
    <property type="term" value="P:protein secretion"/>
    <property type="evidence" value="ECO:0007669"/>
    <property type="project" value="InterPro"/>
</dbReference>
<keyword evidence="2" id="KW-1185">Reference proteome</keyword>
<dbReference type="InterPro" id="IPR022536">
    <property type="entry name" value="EspC"/>
</dbReference>
<dbReference type="EMBL" id="JACHNB010000001">
    <property type="protein sequence ID" value="MBB4745103.1"/>
    <property type="molecule type" value="Genomic_DNA"/>
</dbReference>
<dbReference type="Pfam" id="PF10824">
    <property type="entry name" value="T7SS_ESX_EspC"/>
    <property type="match status" value="1"/>
</dbReference>
<sequence length="98" mass="10971">MDATQLRRHAGRLRGFQDRFDTVRAASSAITRDDAAFGMLCSWLPAVLAARHRRQEELTDYIAENLQFLIDDLESAATDYESTDHRSAATIRTAGGRT</sequence>